<dbReference type="PANTHER" id="PTHR32234:SF3">
    <property type="entry name" value="SUPPRESSION OF COPPER SENSITIVITY PROTEIN"/>
    <property type="match status" value="1"/>
</dbReference>
<feature type="transmembrane region" description="Helical" evidence="7">
    <location>
        <begin position="495"/>
        <end position="513"/>
    </location>
</feature>
<dbReference type="InterPro" id="IPR028250">
    <property type="entry name" value="DsbDN"/>
</dbReference>
<name>G4NMN9_CHLT4</name>
<comment type="subcellular location">
    <subcellularLocation>
        <location evidence="1">Membrane</location>
        <topology evidence="1">Multi-pass membrane protein</topology>
    </subcellularLocation>
</comment>
<feature type="transmembrane region" description="Helical" evidence="7">
    <location>
        <begin position="285"/>
        <end position="310"/>
    </location>
</feature>
<feature type="domain" description="Cytochrome C biogenesis protein transmembrane" evidence="8">
    <location>
        <begin position="290"/>
        <end position="508"/>
    </location>
</feature>
<evidence type="ECO:0000256" key="7">
    <source>
        <dbReference type="SAM" id="Phobius"/>
    </source>
</evidence>
<dbReference type="PROSITE" id="PS00194">
    <property type="entry name" value="THIOREDOXIN_1"/>
    <property type="match status" value="1"/>
</dbReference>
<evidence type="ECO:0000256" key="1">
    <source>
        <dbReference type="ARBA" id="ARBA00004141"/>
    </source>
</evidence>
<evidence type="ECO:0000256" key="4">
    <source>
        <dbReference type="ARBA" id="ARBA00022989"/>
    </source>
</evidence>
<dbReference type="GO" id="GO:0017004">
    <property type="term" value="P:cytochrome complex assembly"/>
    <property type="evidence" value="ECO:0007669"/>
    <property type="project" value="UniProtKB-KW"/>
</dbReference>
<protein>
    <submittedName>
        <fullName evidence="10">DsbD</fullName>
    </submittedName>
</protein>
<evidence type="ECO:0000313" key="10">
    <source>
        <dbReference type="EMBL" id="AEP35467.1"/>
    </source>
</evidence>
<keyword evidence="6" id="KW-0676">Redox-active center</keyword>
<dbReference type="Pfam" id="PF11412">
    <property type="entry name" value="DsbD_N"/>
    <property type="match status" value="1"/>
</dbReference>
<dbReference type="Pfam" id="PF13899">
    <property type="entry name" value="Thioredoxin_7"/>
    <property type="match status" value="1"/>
</dbReference>
<dbReference type="Proteomes" id="UP000009287">
    <property type="component" value="Chromosome"/>
</dbReference>
<evidence type="ECO:0000256" key="6">
    <source>
        <dbReference type="ARBA" id="ARBA00023284"/>
    </source>
</evidence>
<proteinExistence type="predicted"/>
<dbReference type="KEGG" id="cra:CTO_0646"/>
<dbReference type="SUPFAM" id="SSF52833">
    <property type="entry name" value="Thioredoxin-like"/>
    <property type="match status" value="1"/>
</dbReference>
<feature type="transmembrane region" description="Helical" evidence="7">
    <location>
        <begin position="519"/>
        <end position="538"/>
    </location>
</feature>
<keyword evidence="5 7" id="KW-0472">Membrane</keyword>
<dbReference type="FunFam" id="3.40.30.10:FF:000327">
    <property type="entry name" value="C-type cytochrome biogenesis protein"/>
    <property type="match status" value="1"/>
</dbReference>
<dbReference type="Pfam" id="PF02683">
    <property type="entry name" value="DsbD_TM"/>
    <property type="match status" value="1"/>
</dbReference>
<keyword evidence="2 7" id="KW-0812">Transmembrane</keyword>
<feature type="domain" description="Thiol:disulfide interchange protein DsbD N-terminal" evidence="9">
    <location>
        <begin position="41"/>
        <end position="154"/>
    </location>
</feature>
<dbReference type="GO" id="GO:0016020">
    <property type="term" value="C:membrane"/>
    <property type="evidence" value="ECO:0007669"/>
    <property type="project" value="UniProtKB-SubCell"/>
</dbReference>
<dbReference type="AlphaFoldDB" id="G4NMN9"/>
<feature type="transmembrane region" description="Helical" evidence="7">
    <location>
        <begin position="330"/>
        <end position="354"/>
    </location>
</feature>
<dbReference type="PANTHER" id="PTHR32234">
    <property type="entry name" value="THIOL:DISULFIDE INTERCHANGE PROTEIN DSBD"/>
    <property type="match status" value="1"/>
</dbReference>
<dbReference type="InterPro" id="IPR003834">
    <property type="entry name" value="Cyt_c_assmbl_TM_dom"/>
</dbReference>
<dbReference type="Gene3D" id="3.40.30.10">
    <property type="entry name" value="Glutaredoxin"/>
    <property type="match status" value="1"/>
</dbReference>
<feature type="transmembrane region" description="Helical" evidence="7">
    <location>
        <begin position="550"/>
        <end position="575"/>
    </location>
</feature>
<dbReference type="EMBL" id="CP002401">
    <property type="protein sequence ID" value="AEP35467.1"/>
    <property type="molecule type" value="Genomic_DNA"/>
</dbReference>
<dbReference type="InterPro" id="IPR017937">
    <property type="entry name" value="Thioredoxin_CS"/>
</dbReference>
<dbReference type="CDD" id="cd02953">
    <property type="entry name" value="DsbDgamma"/>
    <property type="match status" value="1"/>
</dbReference>
<evidence type="ECO:0000259" key="9">
    <source>
        <dbReference type="Pfam" id="PF11412"/>
    </source>
</evidence>
<reference evidence="10 11" key="1">
    <citation type="journal article" date="2011" name="J. Exp. Med.">
        <title>A live-attenuated chlamydial vaccine protects against trachoma in nonhuman primates.</title>
        <authorList>
            <person name="Kari L."/>
            <person name="Whitmire W.M."/>
            <person name="Olivares-Zavaleta N."/>
            <person name="Goheen M.M."/>
            <person name="Taylor L.D."/>
            <person name="Carlson J.H."/>
            <person name="Sturdevant G.L."/>
            <person name="Lu C."/>
            <person name="Bakios L.E."/>
            <person name="Randall L.B."/>
            <person name="Parnell M.J."/>
            <person name="Zhong G."/>
            <person name="Caldwell H.D."/>
        </authorList>
    </citation>
    <scope>NUCLEOTIDE SEQUENCE [LARGE SCALE GENOMIC DNA]</scope>
    <source>
        <strain evidence="10 11">A2497</strain>
    </source>
</reference>
<evidence type="ECO:0000259" key="8">
    <source>
        <dbReference type="Pfam" id="PF02683"/>
    </source>
</evidence>
<keyword evidence="4 7" id="KW-1133">Transmembrane helix</keyword>
<organism evidence="10 11">
    <name type="scientific">Chlamydia trachomatis serovar A (strain A2497)</name>
    <dbReference type="NCBI Taxonomy" id="580047"/>
    <lineage>
        <taxon>Bacteria</taxon>
        <taxon>Pseudomonadati</taxon>
        <taxon>Chlamydiota</taxon>
        <taxon>Chlamydiia</taxon>
        <taxon>Chlamydiales</taxon>
        <taxon>Chlamydiaceae</taxon>
        <taxon>Chlamydia/Chlamydophila group</taxon>
        <taxon>Chlamydia</taxon>
    </lineage>
</organism>
<evidence type="ECO:0000313" key="11">
    <source>
        <dbReference type="Proteomes" id="UP000009287"/>
    </source>
</evidence>
<sequence length="694" mass="76355">MFMIRQWYGFFLCLLFSYTSCFGVEENSGRATPTVELVSESEQAVEGEVLRIGVLIAIPEGEHIYWKNPGKLGMPLRISWDLPSGCRLLEEHWPTPEIFEEDGVVYFGYKHSTMVVADIRVSKEIETRPLEIKAQVEWLSCGASCLPGSSSRVLVIPIDQGPLIPNSKETFTFSRALAAQPRPLDAAIKISYQPDGLDVLVPAGKADRATQAWFIAENTRDFAYAQEVPLEQATTYIWKLKHPEGNMPKGIGLSGILIFKDDAGKVVASYQVEENQVEQLSALSWRFLSILLMAFIGGILLNIMPCVLPLITLKVFSLIKSAADHHSSSVIGGIGFTLGAIVSFWGLAFCAFLLKVLGQNIGWGFQLQEPMFVAVLIIVFFLFALSSLGVFEMGIICLSLGKKLQEEGGASVRKNQIWGAFFNGMLTTLVTTPCTGPFLGSVFGLVMAVSFVKQLAIFTAIGLGMASPYLLFASFPKMLAILPKPGPWMSTFKQLTGFMLLATATWLIWIFGVETSATAVTILLVGLWLAAVGAWILGRWGTLVSPRNQRLLASVVFIFCILSSLVITSIGVRYFDENVPPAHSSDWQSFSPEKLADLREKGIPVFVNFTAKWCLTCQLNKPLLHANMQAFAAKGVVTLEADWTKKDPKITEELARLGRASVPSYVYYPAGNKAPLILPERLSQSALEEMVFSQ</sequence>
<dbReference type="PATRIC" id="fig|580047.4.peg.657"/>
<feature type="transmembrane region" description="Helical" evidence="7">
    <location>
        <begin position="455"/>
        <end position="475"/>
    </location>
</feature>
<evidence type="ECO:0000256" key="2">
    <source>
        <dbReference type="ARBA" id="ARBA00022692"/>
    </source>
</evidence>
<evidence type="ECO:0000256" key="5">
    <source>
        <dbReference type="ARBA" id="ARBA00023136"/>
    </source>
</evidence>
<dbReference type="InterPro" id="IPR036249">
    <property type="entry name" value="Thioredoxin-like_sf"/>
</dbReference>
<feature type="transmembrane region" description="Helical" evidence="7">
    <location>
        <begin position="421"/>
        <end position="449"/>
    </location>
</feature>
<gene>
    <name evidence="10" type="ordered locus">CTO_0646</name>
</gene>
<evidence type="ECO:0000256" key="3">
    <source>
        <dbReference type="ARBA" id="ARBA00022748"/>
    </source>
</evidence>
<dbReference type="GO" id="GO:0015035">
    <property type="term" value="F:protein-disulfide reductase activity"/>
    <property type="evidence" value="ECO:0007669"/>
    <property type="project" value="TreeGrafter"/>
</dbReference>
<keyword evidence="3" id="KW-0201">Cytochrome c-type biogenesis</keyword>
<dbReference type="GO" id="GO:0045454">
    <property type="term" value="P:cell redox homeostasis"/>
    <property type="evidence" value="ECO:0007669"/>
    <property type="project" value="TreeGrafter"/>
</dbReference>
<feature type="transmembrane region" description="Helical" evidence="7">
    <location>
        <begin position="374"/>
        <end position="400"/>
    </location>
</feature>
<dbReference type="InterPro" id="IPR035671">
    <property type="entry name" value="DsbD_gamma"/>
</dbReference>
<accession>G4NMN9</accession>